<accession>A0A7J7J4F8</accession>
<reference evidence="1" key="1">
    <citation type="submission" date="2020-06" db="EMBL/GenBank/DDBJ databases">
        <title>Draft genome of Bugula neritina, a colonial animal packing powerful symbionts and potential medicines.</title>
        <authorList>
            <person name="Rayko M."/>
        </authorList>
    </citation>
    <scope>NUCLEOTIDE SEQUENCE [LARGE SCALE GENOMIC DNA]</scope>
    <source>
        <strain evidence="1">Kwan_BN1</strain>
    </source>
</reference>
<dbReference type="PANTHER" id="PTHR21027">
    <property type="entry name" value="TRNA-SPLICING ENDONUCLEASE SUBUNIT SEN54"/>
    <property type="match status" value="1"/>
</dbReference>
<dbReference type="GO" id="GO:0000214">
    <property type="term" value="C:tRNA-intron endonuclease complex"/>
    <property type="evidence" value="ECO:0007669"/>
    <property type="project" value="TreeGrafter"/>
</dbReference>
<dbReference type="OrthoDB" id="408683at2759"/>
<dbReference type="AlphaFoldDB" id="A0A7J7J4F8"/>
<dbReference type="EMBL" id="VXIV02003158">
    <property type="protein sequence ID" value="KAF6020604.1"/>
    <property type="molecule type" value="Genomic_DNA"/>
</dbReference>
<proteinExistence type="predicted"/>
<keyword evidence="2" id="KW-1185">Reference proteome</keyword>
<dbReference type="InterPro" id="IPR024337">
    <property type="entry name" value="tRNA_splic_suSen54"/>
</dbReference>
<dbReference type="GO" id="GO:0000379">
    <property type="term" value="P:tRNA-type intron splice site recognition and cleavage"/>
    <property type="evidence" value="ECO:0007669"/>
    <property type="project" value="TreeGrafter"/>
</dbReference>
<dbReference type="PANTHER" id="PTHR21027:SF1">
    <property type="entry name" value="TRNA-SPLICING ENDONUCLEASE SUBUNIT SEN54"/>
    <property type="match status" value="1"/>
</dbReference>
<protein>
    <submittedName>
        <fullName evidence="1">TSEN54</fullName>
    </submittedName>
</protein>
<evidence type="ECO:0000313" key="2">
    <source>
        <dbReference type="Proteomes" id="UP000593567"/>
    </source>
</evidence>
<organism evidence="1 2">
    <name type="scientific">Bugula neritina</name>
    <name type="common">Brown bryozoan</name>
    <name type="synonym">Sertularia neritina</name>
    <dbReference type="NCBI Taxonomy" id="10212"/>
    <lineage>
        <taxon>Eukaryota</taxon>
        <taxon>Metazoa</taxon>
        <taxon>Spiralia</taxon>
        <taxon>Lophotrochozoa</taxon>
        <taxon>Bryozoa</taxon>
        <taxon>Gymnolaemata</taxon>
        <taxon>Cheilostomatida</taxon>
        <taxon>Flustrina</taxon>
        <taxon>Buguloidea</taxon>
        <taxon>Bugulidae</taxon>
        <taxon>Bugula</taxon>
    </lineage>
</organism>
<evidence type="ECO:0000313" key="1">
    <source>
        <dbReference type="EMBL" id="KAF6020604.1"/>
    </source>
</evidence>
<dbReference type="Proteomes" id="UP000593567">
    <property type="component" value="Unassembled WGS sequence"/>
</dbReference>
<gene>
    <name evidence="1" type="ORF">EB796_021074</name>
</gene>
<comment type="caution">
    <text evidence="1">The sequence shown here is derived from an EMBL/GenBank/DDBJ whole genome shotgun (WGS) entry which is preliminary data.</text>
</comment>
<sequence length="105" mass="11871">MKSLAKTVNNENNQLVFDVYQPTPNFRKSDPGKPLFRALVIEADDEFPSLASLCSLTSTEDDVPFYYAICDCGDITFFSHMQETLNQIYTILVKGIKIMLPETVI</sequence>
<name>A0A7J7J4F8_BUGNE</name>